<keyword evidence="3 6" id="KW-0378">Hydrolase</keyword>
<comment type="similarity">
    <text evidence="1">Belongs to the peptidase C40 family.</text>
</comment>
<dbReference type="PANTHER" id="PTHR47053:SF1">
    <property type="entry name" value="MUREIN DD-ENDOPEPTIDASE MEPH-RELATED"/>
    <property type="match status" value="1"/>
</dbReference>
<dbReference type="RefSeq" id="WP_309164998.1">
    <property type="nucleotide sequence ID" value="NZ_CP101637.1"/>
</dbReference>
<organism evidence="6 7">
    <name type="scientific">Terrisporobacter mayombei</name>
    <dbReference type="NCBI Taxonomy" id="1541"/>
    <lineage>
        <taxon>Bacteria</taxon>
        <taxon>Bacillati</taxon>
        <taxon>Bacillota</taxon>
        <taxon>Clostridia</taxon>
        <taxon>Peptostreptococcales</taxon>
        <taxon>Peptostreptococcaceae</taxon>
        <taxon>Terrisporobacter</taxon>
    </lineage>
</organism>
<evidence type="ECO:0000313" key="7">
    <source>
        <dbReference type="Proteomes" id="UP001235030"/>
    </source>
</evidence>
<dbReference type="PROSITE" id="PS51935">
    <property type="entry name" value="NLPC_P60"/>
    <property type="match status" value="1"/>
</dbReference>
<dbReference type="InterPro" id="IPR051202">
    <property type="entry name" value="Peptidase_C40"/>
</dbReference>
<dbReference type="Gene3D" id="3.90.1720.10">
    <property type="entry name" value="endopeptidase domain like (from Nostoc punctiforme)"/>
    <property type="match status" value="1"/>
</dbReference>
<dbReference type="GO" id="GO:0016787">
    <property type="term" value="F:hydrolase activity"/>
    <property type="evidence" value="ECO:0007669"/>
    <property type="project" value="UniProtKB-KW"/>
</dbReference>
<feature type="domain" description="NlpC/P60" evidence="5">
    <location>
        <begin position="1"/>
        <end position="76"/>
    </location>
</feature>
<evidence type="ECO:0000256" key="1">
    <source>
        <dbReference type="ARBA" id="ARBA00007074"/>
    </source>
</evidence>
<gene>
    <name evidence="6" type="primary">pgdS</name>
    <name evidence="6" type="ORF">TEMA_15700</name>
</gene>
<dbReference type="InterPro" id="IPR038765">
    <property type="entry name" value="Papain-like_cys_pep_sf"/>
</dbReference>
<proteinExistence type="inferred from homology"/>
<dbReference type="PANTHER" id="PTHR47053">
    <property type="entry name" value="MUREIN DD-ENDOPEPTIDASE MEPH-RELATED"/>
    <property type="match status" value="1"/>
</dbReference>
<dbReference type="InterPro" id="IPR000064">
    <property type="entry name" value="NLP_P60_dom"/>
</dbReference>
<evidence type="ECO:0000259" key="5">
    <source>
        <dbReference type="PROSITE" id="PS51935"/>
    </source>
</evidence>
<keyword evidence="7" id="KW-1185">Reference proteome</keyword>
<sequence length="76" mass="8359">MSRDQYKVGKSVSKSNLQPGDLIFSSTRSDGTVTHVGIYVGNSQMIHAPNSKSVVKKVDINNSYWNSVYVGAKRIL</sequence>
<keyword evidence="2" id="KW-0645">Protease</keyword>
<dbReference type="Proteomes" id="UP001235030">
    <property type="component" value="Chromosome"/>
</dbReference>
<accession>A0ABY9Q1Z2</accession>
<evidence type="ECO:0000313" key="6">
    <source>
        <dbReference type="EMBL" id="WMT81236.1"/>
    </source>
</evidence>
<evidence type="ECO:0000256" key="4">
    <source>
        <dbReference type="ARBA" id="ARBA00022807"/>
    </source>
</evidence>
<dbReference type="Pfam" id="PF00877">
    <property type="entry name" value="NLPC_P60"/>
    <property type="match status" value="1"/>
</dbReference>
<dbReference type="EMBL" id="CP101637">
    <property type="protein sequence ID" value="WMT81236.1"/>
    <property type="molecule type" value="Genomic_DNA"/>
</dbReference>
<protein>
    <submittedName>
        <fullName evidence="6">Gamma-DL-glutamyl hydrolase</fullName>
        <ecNumber evidence="6">3.4.19.-</ecNumber>
    </submittedName>
</protein>
<dbReference type="EC" id="3.4.19.-" evidence="6"/>
<name>A0ABY9Q1Z2_9FIRM</name>
<dbReference type="SUPFAM" id="SSF54001">
    <property type="entry name" value="Cysteine proteinases"/>
    <property type="match status" value="1"/>
</dbReference>
<reference evidence="6 7" key="1">
    <citation type="submission" date="2022-07" db="EMBL/GenBank/DDBJ databases">
        <title>Genome sequence of Terrisporobacter mayombei DSM6539.</title>
        <authorList>
            <person name="Boeer T."/>
            <person name="Bengelsdorf F.R."/>
            <person name="Daniel R."/>
            <person name="Poehlein A."/>
        </authorList>
    </citation>
    <scope>NUCLEOTIDE SEQUENCE [LARGE SCALE GENOMIC DNA]</scope>
    <source>
        <strain evidence="6 7">DSM 6539</strain>
    </source>
</reference>
<evidence type="ECO:0000256" key="3">
    <source>
        <dbReference type="ARBA" id="ARBA00022801"/>
    </source>
</evidence>
<evidence type="ECO:0000256" key="2">
    <source>
        <dbReference type="ARBA" id="ARBA00022670"/>
    </source>
</evidence>
<keyword evidence="4" id="KW-0788">Thiol protease</keyword>